<dbReference type="Proteomes" id="UP001595685">
    <property type="component" value="Unassembled WGS sequence"/>
</dbReference>
<comment type="caution">
    <text evidence="5">The sequence shown here is derived from an EMBL/GenBank/DDBJ whole genome shotgun (WGS) entry which is preliminary data.</text>
</comment>
<evidence type="ECO:0000256" key="2">
    <source>
        <dbReference type="ARBA" id="ARBA00038825"/>
    </source>
</evidence>
<name>A0ABV7WHA3_9MICO</name>
<comment type="function">
    <text evidence="1">Probable oxidoreductase that may play a role as regulator of mitochondrial function.</text>
</comment>
<organism evidence="5 6">
    <name type="scientific">Aquipuribacter hungaricus</name>
    <dbReference type="NCBI Taxonomy" id="545624"/>
    <lineage>
        <taxon>Bacteria</taxon>
        <taxon>Bacillati</taxon>
        <taxon>Actinomycetota</taxon>
        <taxon>Actinomycetes</taxon>
        <taxon>Micrococcales</taxon>
        <taxon>Intrasporangiaceae</taxon>
        <taxon>Aquipuribacter</taxon>
    </lineage>
</organism>
<proteinExistence type="predicted"/>
<accession>A0ABV7WHA3</accession>
<evidence type="ECO:0000313" key="5">
    <source>
        <dbReference type="EMBL" id="MFC3688855.1"/>
    </source>
</evidence>
<evidence type="ECO:0000259" key="4">
    <source>
        <dbReference type="Pfam" id="PF01593"/>
    </source>
</evidence>
<dbReference type="PANTHER" id="PTHR10668">
    <property type="entry name" value="PHYTOENE DEHYDROGENASE"/>
    <property type="match status" value="1"/>
</dbReference>
<comment type="subunit">
    <text evidence="2">Interacts with COX5B; this interaction may contribute to localize PYROXD2 to the inner face of the inner mitochondrial membrane.</text>
</comment>
<keyword evidence="6" id="KW-1185">Reference proteome</keyword>
<evidence type="ECO:0000313" key="6">
    <source>
        <dbReference type="Proteomes" id="UP001595685"/>
    </source>
</evidence>
<protein>
    <recommendedName>
        <fullName evidence="3">Pyridine nucleotide-disulfide oxidoreductase domain-containing protein 2</fullName>
    </recommendedName>
</protein>
<evidence type="ECO:0000256" key="1">
    <source>
        <dbReference type="ARBA" id="ARBA00037217"/>
    </source>
</evidence>
<gene>
    <name evidence="5" type="ORF">ACFOLH_10925</name>
</gene>
<feature type="domain" description="Amine oxidase" evidence="4">
    <location>
        <begin position="4"/>
        <end position="303"/>
    </location>
</feature>
<dbReference type="PANTHER" id="PTHR10668:SF103">
    <property type="entry name" value="PYRIDINE NUCLEOTIDE-DISULFIDE OXIDOREDUCTASE DOMAIN-CONTAINING PROTEIN 2"/>
    <property type="match status" value="1"/>
</dbReference>
<evidence type="ECO:0000256" key="3">
    <source>
        <dbReference type="ARBA" id="ARBA00040298"/>
    </source>
</evidence>
<dbReference type="InterPro" id="IPR002937">
    <property type="entry name" value="Amino_oxidase"/>
</dbReference>
<dbReference type="EMBL" id="JBHRWW010000006">
    <property type="protein sequence ID" value="MFC3688855.1"/>
    <property type="molecule type" value="Genomic_DNA"/>
</dbReference>
<dbReference type="Gene3D" id="3.50.50.60">
    <property type="entry name" value="FAD/NAD(P)-binding domain"/>
    <property type="match status" value="1"/>
</dbReference>
<dbReference type="RefSeq" id="WP_340288305.1">
    <property type="nucleotide sequence ID" value="NZ_JBBEOI010000001.1"/>
</dbReference>
<reference evidence="6" key="1">
    <citation type="journal article" date="2019" name="Int. J. Syst. Evol. Microbiol.">
        <title>The Global Catalogue of Microorganisms (GCM) 10K type strain sequencing project: providing services to taxonomists for standard genome sequencing and annotation.</title>
        <authorList>
            <consortium name="The Broad Institute Genomics Platform"/>
            <consortium name="The Broad Institute Genome Sequencing Center for Infectious Disease"/>
            <person name="Wu L."/>
            <person name="Ma J."/>
        </authorList>
    </citation>
    <scope>NUCLEOTIDE SEQUENCE [LARGE SCALE GENOMIC DNA]</scope>
    <source>
        <strain evidence="6">NCAIM B.02333</strain>
    </source>
</reference>
<dbReference type="InterPro" id="IPR036188">
    <property type="entry name" value="FAD/NAD-bd_sf"/>
</dbReference>
<dbReference type="SUPFAM" id="SSF51905">
    <property type="entry name" value="FAD/NAD(P)-binding domain"/>
    <property type="match status" value="1"/>
</dbReference>
<dbReference type="Pfam" id="PF01593">
    <property type="entry name" value="Amino_oxidase"/>
    <property type="match status" value="1"/>
</dbReference>
<sequence>MPGGAFYVFWQVAYHLYGQWHARGGSQSLTDALERRPTGWGGQVRTEAVVERIDARGGRARSVTLAGGERIEAAAVITAVDVQTALLQLLDPPLAGDAGRELAAAHRGNAVQMVVHLATDRLPQYRGAREGDWNGLQSLVDDMDQLSRGFHDAEARRLPERPPTYCFTPSVYDDSLAPAGKHTVYLACPSTPYEVEGGWEQHAEAFTEKMIDQVEEHAPGFRSTILGRDIWTPARMSEQLRWPGVHPMYLDISLDQLSFLRPTRRLSKHRVPGVEGLYTCGASTAPVGGIAGTSGKAAARALLATKQ</sequence>